<protein>
    <submittedName>
        <fullName evidence="3">Enoyl-CoA hydratase</fullName>
    </submittedName>
</protein>
<dbReference type="PANTHER" id="PTHR11941:SF54">
    <property type="entry name" value="ENOYL-COA HYDRATASE, MITOCHONDRIAL"/>
    <property type="match status" value="1"/>
</dbReference>
<comment type="similarity">
    <text evidence="1 2">Belongs to the enoyl-CoA hydratase/isomerase family.</text>
</comment>
<sequence length="262" mass="27536">MTGTAANGQDHLLRERRGAAEWLVLNRPERRNALTVELVCDLADAVAQAGADPEVRVLVITGVAPVFCAGGDLAALSVVAEQGARAVTDTIYGQFQRLVRLMRDVPVPVIAAVNGAALGAGLDLALACDLRYVSREASFASSWINVGLVPGMGGAHLLTRAVGSTRASEMVITGRVVPAEEALAWGLVNEVLEAGRLGERVCEVTDGLAKLSRPALSSSKASLRRALSSEFDHELAVLGAVQGGLLTGQDFRDATARFRRKS</sequence>
<organism evidence="3 4">
    <name type="scientific">Streptomyces fuscichromogenes</name>
    <dbReference type="NCBI Taxonomy" id="1324013"/>
    <lineage>
        <taxon>Bacteria</taxon>
        <taxon>Bacillati</taxon>
        <taxon>Actinomycetota</taxon>
        <taxon>Actinomycetes</taxon>
        <taxon>Kitasatosporales</taxon>
        <taxon>Streptomycetaceae</taxon>
        <taxon>Streptomyces</taxon>
    </lineage>
</organism>
<dbReference type="Proteomes" id="UP000653411">
    <property type="component" value="Unassembled WGS sequence"/>
</dbReference>
<dbReference type="SUPFAM" id="SSF52096">
    <property type="entry name" value="ClpP/crotonase"/>
    <property type="match status" value="1"/>
</dbReference>
<reference evidence="3" key="1">
    <citation type="journal article" date="2014" name="Int. J. Syst. Evol. Microbiol.">
        <title>Complete genome sequence of Corynebacterium casei LMG S-19264T (=DSM 44701T), isolated from a smear-ripened cheese.</title>
        <authorList>
            <consortium name="US DOE Joint Genome Institute (JGI-PGF)"/>
            <person name="Walter F."/>
            <person name="Albersmeier A."/>
            <person name="Kalinowski J."/>
            <person name="Ruckert C."/>
        </authorList>
    </citation>
    <scope>NUCLEOTIDE SEQUENCE</scope>
    <source>
        <strain evidence="3">CGMCC 4.7110</strain>
    </source>
</reference>
<proteinExistence type="inferred from homology"/>
<dbReference type="RefSeq" id="WP_189268361.1">
    <property type="nucleotide sequence ID" value="NZ_BMML01000030.1"/>
</dbReference>
<dbReference type="AlphaFoldDB" id="A0A918CWD4"/>
<evidence type="ECO:0000256" key="1">
    <source>
        <dbReference type="ARBA" id="ARBA00005254"/>
    </source>
</evidence>
<dbReference type="InterPro" id="IPR001753">
    <property type="entry name" value="Enoyl-CoA_hydra/iso"/>
</dbReference>
<dbReference type="GO" id="GO:0006635">
    <property type="term" value="P:fatty acid beta-oxidation"/>
    <property type="evidence" value="ECO:0007669"/>
    <property type="project" value="TreeGrafter"/>
</dbReference>
<evidence type="ECO:0000256" key="2">
    <source>
        <dbReference type="RuleBase" id="RU003707"/>
    </source>
</evidence>
<dbReference type="CDD" id="cd06558">
    <property type="entry name" value="crotonase-like"/>
    <property type="match status" value="1"/>
</dbReference>
<dbReference type="PROSITE" id="PS00166">
    <property type="entry name" value="ENOYL_COA_HYDRATASE"/>
    <property type="match status" value="1"/>
</dbReference>
<keyword evidence="4" id="KW-1185">Reference proteome</keyword>
<gene>
    <name evidence="3" type="ORF">GCM10011578_085640</name>
</gene>
<dbReference type="InterPro" id="IPR018376">
    <property type="entry name" value="Enoyl-CoA_hyd/isom_CS"/>
</dbReference>
<evidence type="ECO:0000313" key="3">
    <source>
        <dbReference type="EMBL" id="GGN39294.1"/>
    </source>
</evidence>
<dbReference type="PANTHER" id="PTHR11941">
    <property type="entry name" value="ENOYL-COA HYDRATASE-RELATED"/>
    <property type="match status" value="1"/>
</dbReference>
<comment type="caution">
    <text evidence="3">The sequence shown here is derived from an EMBL/GenBank/DDBJ whole genome shotgun (WGS) entry which is preliminary data.</text>
</comment>
<dbReference type="Gene3D" id="3.90.226.10">
    <property type="entry name" value="2-enoyl-CoA Hydratase, Chain A, domain 1"/>
    <property type="match status" value="1"/>
</dbReference>
<dbReference type="InterPro" id="IPR029045">
    <property type="entry name" value="ClpP/crotonase-like_dom_sf"/>
</dbReference>
<reference evidence="3" key="2">
    <citation type="submission" date="2020-09" db="EMBL/GenBank/DDBJ databases">
        <authorList>
            <person name="Sun Q."/>
            <person name="Zhou Y."/>
        </authorList>
    </citation>
    <scope>NUCLEOTIDE SEQUENCE</scope>
    <source>
        <strain evidence="3">CGMCC 4.7110</strain>
    </source>
</reference>
<accession>A0A918CWD4</accession>
<evidence type="ECO:0000313" key="4">
    <source>
        <dbReference type="Proteomes" id="UP000653411"/>
    </source>
</evidence>
<name>A0A918CWD4_9ACTN</name>
<dbReference type="EMBL" id="BMML01000030">
    <property type="protein sequence ID" value="GGN39294.1"/>
    <property type="molecule type" value="Genomic_DNA"/>
</dbReference>
<dbReference type="GO" id="GO:0003824">
    <property type="term" value="F:catalytic activity"/>
    <property type="evidence" value="ECO:0007669"/>
    <property type="project" value="InterPro"/>
</dbReference>
<dbReference type="Pfam" id="PF00378">
    <property type="entry name" value="ECH_1"/>
    <property type="match status" value="1"/>
</dbReference>